<dbReference type="AlphaFoldDB" id="A0A5J6V8V2"/>
<feature type="region of interest" description="Disordered" evidence="1">
    <location>
        <begin position="1"/>
        <end position="26"/>
    </location>
</feature>
<evidence type="ECO:0008006" key="4">
    <source>
        <dbReference type="Google" id="ProtNLM"/>
    </source>
</evidence>
<proteinExistence type="predicted"/>
<name>A0A5J6V8V2_9MICO</name>
<dbReference type="KEGG" id="serw:FY030_13205"/>
<evidence type="ECO:0000256" key="1">
    <source>
        <dbReference type="SAM" id="MobiDB-lite"/>
    </source>
</evidence>
<evidence type="ECO:0000313" key="3">
    <source>
        <dbReference type="Proteomes" id="UP000326546"/>
    </source>
</evidence>
<sequence length="345" mass="37075">MSDLLGTAPRTSHGGAPQPRPDFPSIVGQHGLATYRQLRQAGWSEGQIRHARSTVWQCPFPSVVAAHRGPVDATTQLIAATLWAGPRAILSGTSALRLLGLRVPGRLRFVYVVPATGRARRHGIASVVRSAREVPGVQKMGIVQAAPAARALADAAVYEAVAAQDLEALAIAVLQRGLCTAQEMELELWQRPHRKVAGIGVGLAGFLGGAWSRPEAALRRVVDLEPDLPQMLTNIRLERVSDRELVGYPDGFFPDLGLVIQVHSRQHHQGVDDQGGDRWAGTVEKDSAYVAVGARLLGVTPWTLYSQPRRFLTRLRQTVALGPASPMPAVRVVPAPPRGPAQSGQ</sequence>
<dbReference type="Proteomes" id="UP000326546">
    <property type="component" value="Chromosome"/>
</dbReference>
<dbReference type="OrthoDB" id="4870610at2"/>
<protein>
    <recommendedName>
        <fullName evidence="4">DUF559 domain-containing protein</fullName>
    </recommendedName>
</protein>
<reference evidence="2 3" key="1">
    <citation type="submission" date="2019-09" db="EMBL/GenBank/DDBJ databases">
        <title>Serinicoccus pratensis sp. nov., isolated from meadow soil.</title>
        <authorList>
            <person name="Zhang W."/>
        </authorList>
    </citation>
    <scope>NUCLEOTIDE SEQUENCE [LARGE SCALE GENOMIC DNA]</scope>
    <source>
        <strain evidence="2 3">W204</strain>
    </source>
</reference>
<accession>A0A5J6V8V2</accession>
<organism evidence="2 3">
    <name type="scientific">Ornithinimicrobium pratense</name>
    <dbReference type="NCBI Taxonomy" id="2593973"/>
    <lineage>
        <taxon>Bacteria</taxon>
        <taxon>Bacillati</taxon>
        <taxon>Actinomycetota</taxon>
        <taxon>Actinomycetes</taxon>
        <taxon>Micrococcales</taxon>
        <taxon>Ornithinimicrobiaceae</taxon>
        <taxon>Ornithinimicrobium</taxon>
    </lineage>
</organism>
<evidence type="ECO:0000313" key="2">
    <source>
        <dbReference type="EMBL" id="QFG69533.1"/>
    </source>
</evidence>
<dbReference type="RefSeq" id="WP_158061928.1">
    <property type="nucleotide sequence ID" value="NZ_CP044427.1"/>
</dbReference>
<keyword evidence="3" id="KW-1185">Reference proteome</keyword>
<dbReference type="EMBL" id="CP044427">
    <property type="protein sequence ID" value="QFG69533.1"/>
    <property type="molecule type" value="Genomic_DNA"/>
</dbReference>
<feature type="region of interest" description="Disordered" evidence="1">
    <location>
        <begin position="326"/>
        <end position="345"/>
    </location>
</feature>
<gene>
    <name evidence="2" type="ORF">FY030_13205</name>
</gene>